<dbReference type="EMBL" id="JASCZI010153613">
    <property type="protein sequence ID" value="MED6177517.1"/>
    <property type="molecule type" value="Genomic_DNA"/>
</dbReference>
<dbReference type="Proteomes" id="UP001341840">
    <property type="component" value="Unassembled WGS sequence"/>
</dbReference>
<name>A0ABU6VV56_9FABA</name>
<organism evidence="1 2">
    <name type="scientific">Stylosanthes scabra</name>
    <dbReference type="NCBI Taxonomy" id="79078"/>
    <lineage>
        <taxon>Eukaryota</taxon>
        <taxon>Viridiplantae</taxon>
        <taxon>Streptophyta</taxon>
        <taxon>Embryophyta</taxon>
        <taxon>Tracheophyta</taxon>
        <taxon>Spermatophyta</taxon>
        <taxon>Magnoliopsida</taxon>
        <taxon>eudicotyledons</taxon>
        <taxon>Gunneridae</taxon>
        <taxon>Pentapetalae</taxon>
        <taxon>rosids</taxon>
        <taxon>fabids</taxon>
        <taxon>Fabales</taxon>
        <taxon>Fabaceae</taxon>
        <taxon>Papilionoideae</taxon>
        <taxon>50 kb inversion clade</taxon>
        <taxon>dalbergioids sensu lato</taxon>
        <taxon>Dalbergieae</taxon>
        <taxon>Pterocarpus clade</taxon>
        <taxon>Stylosanthes</taxon>
    </lineage>
</organism>
<reference evidence="1 2" key="1">
    <citation type="journal article" date="2023" name="Plants (Basel)">
        <title>Bridging the Gap: Combining Genomics and Transcriptomics Approaches to Understand Stylosanthes scabra, an Orphan Legume from the Brazilian Caatinga.</title>
        <authorList>
            <person name="Ferreira-Neto J.R.C."/>
            <person name="da Silva M.D."/>
            <person name="Binneck E."/>
            <person name="de Melo N.F."/>
            <person name="da Silva R.H."/>
            <person name="de Melo A.L.T.M."/>
            <person name="Pandolfi V."/>
            <person name="Bustamante F.O."/>
            <person name="Brasileiro-Vidal A.C."/>
            <person name="Benko-Iseppon A.M."/>
        </authorList>
    </citation>
    <scope>NUCLEOTIDE SEQUENCE [LARGE SCALE GENOMIC DNA]</scope>
    <source>
        <tissue evidence="1">Leaves</tissue>
    </source>
</reference>
<accession>A0ABU6VV56</accession>
<gene>
    <name evidence="1" type="ORF">PIB30_098853</name>
</gene>
<protein>
    <submittedName>
        <fullName evidence="1">Uncharacterized protein</fullName>
    </submittedName>
</protein>
<keyword evidence="2" id="KW-1185">Reference proteome</keyword>
<evidence type="ECO:0000313" key="1">
    <source>
        <dbReference type="EMBL" id="MED6177517.1"/>
    </source>
</evidence>
<proteinExistence type="predicted"/>
<comment type="caution">
    <text evidence="1">The sequence shown here is derived from an EMBL/GenBank/DDBJ whole genome shotgun (WGS) entry which is preliminary data.</text>
</comment>
<sequence>MMYECWCVRLRDLEWKELETKREIESENEEESVMFVFRVQTPSRRRGCIMQWGPKACGNGLVRAHHQERASARPFQDLSREHQVLGRGRTKAIARMRGPCGRTKMGAQWRHATW</sequence>
<evidence type="ECO:0000313" key="2">
    <source>
        <dbReference type="Proteomes" id="UP001341840"/>
    </source>
</evidence>